<evidence type="ECO:0000256" key="1">
    <source>
        <dbReference type="SAM" id="Phobius"/>
    </source>
</evidence>
<dbReference type="Proteomes" id="UP000715781">
    <property type="component" value="Unassembled WGS sequence"/>
</dbReference>
<reference evidence="2" key="2">
    <citation type="journal article" date="2022" name="Microbiol. Resour. Announc.">
        <title>Metagenome Sequencing to Explore Phylogenomics of Terrestrial Cyanobacteria.</title>
        <authorList>
            <person name="Ward R.D."/>
            <person name="Stajich J.E."/>
            <person name="Johansen J.R."/>
            <person name="Huntemann M."/>
            <person name="Clum A."/>
            <person name="Foster B."/>
            <person name="Foster B."/>
            <person name="Roux S."/>
            <person name="Palaniappan K."/>
            <person name="Varghese N."/>
            <person name="Mukherjee S."/>
            <person name="Reddy T.B.K."/>
            <person name="Daum C."/>
            <person name="Copeland A."/>
            <person name="Chen I.A."/>
            <person name="Ivanova N.N."/>
            <person name="Kyrpides N.C."/>
            <person name="Shapiro N."/>
            <person name="Eloe-Fadrosh E.A."/>
            <person name="Pietrasiak N."/>
        </authorList>
    </citation>
    <scope>NUCLEOTIDE SEQUENCE</scope>
    <source>
        <strain evidence="2">JT2-VF2</strain>
    </source>
</reference>
<proteinExistence type="predicted"/>
<evidence type="ECO:0000313" key="2">
    <source>
        <dbReference type="EMBL" id="MBW4563435.1"/>
    </source>
</evidence>
<keyword evidence="1" id="KW-1133">Transmembrane helix</keyword>
<dbReference type="AlphaFoldDB" id="A0A951UIK4"/>
<name>A0A951UIK4_9NOST</name>
<gene>
    <name evidence="2" type="ORF">KME32_20275</name>
</gene>
<sequence length="46" mass="5192">MFGQRSEPKDGSYDSPICPHLPLGIMAVLASYLYLYKKVKQQETST</sequence>
<keyword evidence="1" id="KW-0812">Transmembrane</keyword>
<accession>A0A951UIK4</accession>
<keyword evidence="1" id="KW-0472">Membrane</keyword>
<protein>
    <submittedName>
        <fullName evidence="2">Uncharacterized protein</fullName>
    </submittedName>
</protein>
<feature type="transmembrane region" description="Helical" evidence="1">
    <location>
        <begin position="20"/>
        <end position="36"/>
    </location>
</feature>
<organism evidence="2 3">
    <name type="scientific">Mojavia pulchra JT2-VF2</name>
    <dbReference type="NCBI Taxonomy" id="287848"/>
    <lineage>
        <taxon>Bacteria</taxon>
        <taxon>Bacillati</taxon>
        <taxon>Cyanobacteriota</taxon>
        <taxon>Cyanophyceae</taxon>
        <taxon>Nostocales</taxon>
        <taxon>Nostocaceae</taxon>
    </lineage>
</organism>
<comment type="caution">
    <text evidence="2">The sequence shown here is derived from an EMBL/GenBank/DDBJ whole genome shotgun (WGS) entry which is preliminary data.</text>
</comment>
<evidence type="ECO:0000313" key="3">
    <source>
        <dbReference type="Proteomes" id="UP000715781"/>
    </source>
</evidence>
<dbReference type="EMBL" id="JAHHHN010000013">
    <property type="protein sequence ID" value="MBW4563435.1"/>
    <property type="molecule type" value="Genomic_DNA"/>
</dbReference>
<reference evidence="2" key="1">
    <citation type="submission" date="2021-05" db="EMBL/GenBank/DDBJ databases">
        <authorList>
            <person name="Pietrasiak N."/>
            <person name="Ward R."/>
            <person name="Stajich J.E."/>
            <person name="Kurbessoian T."/>
        </authorList>
    </citation>
    <scope>NUCLEOTIDE SEQUENCE</scope>
    <source>
        <strain evidence="2">JT2-VF2</strain>
    </source>
</reference>